<keyword evidence="2" id="KW-1133">Transmembrane helix</keyword>
<dbReference type="InterPro" id="IPR025194">
    <property type="entry name" value="RodZ-like_C"/>
</dbReference>
<dbReference type="Gene3D" id="1.10.260.40">
    <property type="entry name" value="lambda repressor-like DNA-binding domains"/>
    <property type="match status" value="1"/>
</dbReference>
<dbReference type="RefSeq" id="WP_233054462.1">
    <property type="nucleotide sequence ID" value="NZ_JAIMJA010000024.1"/>
</dbReference>
<keyword evidence="2" id="KW-0812">Transmembrane</keyword>
<feature type="domain" description="HTH cro/C1-type" evidence="3">
    <location>
        <begin position="24"/>
        <end position="84"/>
    </location>
</feature>
<name>A0ABS8WF59_9GAMM</name>
<evidence type="ECO:0000256" key="1">
    <source>
        <dbReference type="SAM" id="MobiDB-lite"/>
    </source>
</evidence>
<sequence>MNTENNPPEEITPEVDLQGPGIMLRNEREKQGLSVEEIAARLNLRAHNINDIENETFDPKVSTTFIKGYLKAYARILGITEEQILSAYYRLGITESKYAQMQSFSQRTQQEAHNNRLTWISYAIGAGLVGMLVWWWLQKASLEPATSEQLVNESVIASVEPDVPTRSLPIAEEVSEESANVLPEEMPAQAPQTSEDETAPTDAEAVATEASDTPIETTPEPVAEVDLSKFEVGFTFSNDCWIKVTDADDKTLAIGVKEKGSTLSITGKAPFKFTIGAPKAVEISYNNRTFDMTQFKAGKIARFELPEKE</sequence>
<evidence type="ECO:0000313" key="5">
    <source>
        <dbReference type="Proteomes" id="UP001201273"/>
    </source>
</evidence>
<proteinExistence type="predicted"/>
<dbReference type="InterPro" id="IPR050400">
    <property type="entry name" value="Bact_Cytoskel_RodZ"/>
</dbReference>
<gene>
    <name evidence="4" type="ORF">K6Y31_18470</name>
</gene>
<dbReference type="InterPro" id="IPR010982">
    <property type="entry name" value="Lambda_DNA-bd_dom_sf"/>
</dbReference>
<keyword evidence="5" id="KW-1185">Reference proteome</keyword>
<dbReference type="SMART" id="SM00530">
    <property type="entry name" value="HTH_XRE"/>
    <property type="match status" value="1"/>
</dbReference>
<feature type="region of interest" description="Disordered" evidence="1">
    <location>
        <begin position="173"/>
        <end position="219"/>
    </location>
</feature>
<dbReference type="Proteomes" id="UP001201273">
    <property type="component" value="Unassembled WGS sequence"/>
</dbReference>
<comment type="caution">
    <text evidence="4">The sequence shown here is derived from an EMBL/GenBank/DDBJ whole genome shotgun (WGS) entry which is preliminary data.</text>
</comment>
<keyword evidence="2" id="KW-0472">Membrane</keyword>
<accession>A0ABS8WF59</accession>
<evidence type="ECO:0000313" key="4">
    <source>
        <dbReference type="EMBL" id="MCE2596772.1"/>
    </source>
</evidence>
<dbReference type="PANTHER" id="PTHR34475">
    <property type="match status" value="1"/>
</dbReference>
<dbReference type="PROSITE" id="PS50943">
    <property type="entry name" value="HTH_CROC1"/>
    <property type="match status" value="1"/>
</dbReference>
<dbReference type="Pfam" id="PF13464">
    <property type="entry name" value="RodZ_C"/>
    <property type="match status" value="1"/>
</dbReference>
<dbReference type="EMBL" id="JAIMJA010000024">
    <property type="protein sequence ID" value="MCE2596772.1"/>
    <property type="molecule type" value="Genomic_DNA"/>
</dbReference>
<dbReference type="PANTHER" id="PTHR34475:SF1">
    <property type="entry name" value="CYTOSKELETON PROTEIN RODZ"/>
    <property type="match status" value="1"/>
</dbReference>
<dbReference type="InterPro" id="IPR001387">
    <property type="entry name" value="Cro/C1-type_HTH"/>
</dbReference>
<protein>
    <submittedName>
        <fullName evidence="4">DUF4115 domain-containing protein</fullName>
    </submittedName>
</protein>
<feature type="transmembrane region" description="Helical" evidence="2">
    <location>
        <begin position="117"/>
        <end position="137"/>
    </location>
</feature>
<reference evidence="4 5" key="1">
    <citation type="journal article" date="2022" name="Environ. Microbiol. Rep.">
        <title>Eco-phylogenetic analyses reveal divergent evolution of vitamin B12 metabolism in the marine bacterial family 'Psychromonadaceae'.</title>
        <authorList>
            <person name="Jin X."/>
            <person name="Yang Y."/>
            <person name="Cao H."/>
            <person name="Gao B."/>
            <person name="Zhao Z."/>
        </authorList>
    </citation>
    <scope>NUCLEOTIDE SEQUENCE [LARGE SCALE GENOMIC DNA]</scope>
    <source>
        <strain evidence="4 5">MKS20</strain>
    </source>
</reference>
<dbReference type="CDD" id="cd00093">
    <property type="entry name" value="HTH_XRE"/>
    <property type="match status" value="1"/>
</dbReference>
<dbReference type="SUPFAM" id="SSF47413">
    <property type="entry name" value="lambda repressor-like DNA-binding domains"/>
    <property type="match status" value="1"/>
</dbReference>
<organism evidence="4 5">
    <name type="scientific">Motilimonas cestriensis</name>
    <dbReference type="NCBI Taxonomy" id="2742685"/>
    <lineage>
        <taxon>Bacteria</taxon>
        <taxon>Pseudomonadati</taxon>
        <taxon>Pseudomonadota</taxon>
        <taxon>Gammaproteobacteria</taxon>
        <taxon>Alteromonadales</taxon>
        <taxon>Alteromonadales genera incertae sedis</taxon>
        <taxon>Motilimonas</taxon>
    </lineage>
</organism>
<evidence type="ECO:0000259" key="3">
    <source>
        <dbReference type="PROSITE" id="PS50943"/>
    </source>
</evidence>
<evidence type="ECO:0000256" key="2">
    <source>
        <dbReference type="SAM" id="Phobius"/>
    </source>
</evidence>
<dbReference type="Pfam" id="PF13413">
    <property type="entry name" value="HTH_25"/>
    <property type="match status" value="1"/>
</dbReference>